<organism evidence="1 2">
    <name type="scientific">Mannheimia haemolytica</name>
    <name type="common">Pasteurella haemolytica</name>
    <dbReference type="NCBI Taxonomy" id="75985"/>
    <lineage>
        <taxon>Bacteria</taxon>
        <taxon>Pseudomonadati</taxon>
        <taxon>Pseudomonadota</taxon>
        <taxon>Gammaproteobacteria</taxon>
        <taxon>Pasteurellales</taxon>
        <taxon>Pasteurellaceae</taxon>
        <taxon>Mannheimia</taxon>
    </lineage>
</organism>
<reference evidence="1 2" key="1">
    <citation type="submission" date="2018-06" db="EMBL/GenBank/DDBJ databases">
        <authorList>
            <consortium name="Pathogen Informatics"/>
            <person name="Doyle S."/>
        </authorList>
    </citation>
    <scope>NUCLEOTIDE SEQUENCE [LARGE SCALE GENOMIC DNA]</scope>
    <source>
        <strain evidence="1 2">NCTC9380</strain>
    </source>
</reference>
<protein>
    <recommendedName>
        <fullName evidence="3">Peptide-methionine (R)-S-oxide reductase</fullName>
    </recommendedName>
</protein>
<evidence type="ECO:0000313" key="1">
    <source>
        <dbReference type="EMBL" id="STY64972.1"/>
    </source>
</evidence>
<dbReference type="Proteomes" id="UP000254031">
    <property type="component" value="Unassembled WGS sequence"/>
</dbReference>
<dbReference type="SUPFAM" id="SSF51316">
    <property type="entry name" value="Mss4-like"/>
    <property type="match status" value="1"/>
</dbReference>
<dbReference type="InterPro" id="IPR011057">
    <property type="entry name" value="Mss4-like_sf"/>
</dbReference>
<accession>A0A378N934</accession>
<gene>
    <name evidence="1" type="ORF">NCTC9380_00223</name>
</gene>
<dbReference type="AlphaFoldDB" id="A0A378N934"/>
<evidence type="ECO:0000313" key="2">
    <source>
        <dbReference type="Proteomes" id="UP000254031"/>
    </source>
</evidence>
<sequence length="44" mass="5085">MIKPIHALTEQQVDILINHGTERPFTGKFLNEHRGRNLSLCQMP</sequence>
<evidence type="ECO:0008006" key="3">
    <source>
        <dbReference type="Google" id="ProtNLM"/>
    </source>
</evidence>
<name>A0A378N934_MANHA</name>
<dbReference type="EMBL" id="UGPL01000006">
    <property type="protein sequence ID" value="STY64972.1"/>
    <property type="molecule type" value="Genomic_DNA"/>
</dbReference>
<proteinExistence type="predicted"/>